<dbReference type="GO" id="GO:0005576">
    <property type="term" value="C:extracellular region"/>
    <property type="evidence" value="ECO:0007669"/>
    <property type="project" value="InterPro"/>
</dbReference>
<dbReference type="InterPro" id="IPR036508">
    <property type="entry name" value="Chitin-bd_dom_sf"/>
</dbReference>
<name>A0AAU2VWD5_9ACTN</name>
<protein>
    <submittedName>
        <fullName evidence="2">Carbohydrate-binding module family 14 protein</fullName>
    </submittedName>
</protein>
<dbReference type="AlphaFoldDB" id="A0AAU2VWD5"/>
<proteinExistence type="predicted"/>
<gene>
    <name evidence="2" type="ORF">OG398_22290</name>
</gene>
<dbReference type="EMBL" id="CP108313">
    <property type="protein sequence ID" value="WTW70793.1"/>
    <property type="molecule type" value="Genomic_DNA"/>
</dbReference>
<reference evidence="2" key="1">
    <citation type="submission" date="2022-10" db="EMBL/GenBank/DDBJ databases">
        <title>The complete genomes of actinobacterial strains from the NBC collection.</title>
        <authorList>
            <person name="Joergensen T.S."/>
            <person name="Alvarez Arevalo M."/>
            <person name="Sterndorff E.B."/>
            <person name="Faurdal D."/>
            <person name="Vuksanovic O."/>
            <person name="Mourched A.-S."/>
            <person name="Charusanti P."/>
            <person name="Shaw S."/>
            <person name="Blin K."/>
            <person name="Weber T."/>
        </authorList>
    </citation>
    <scope>NUCLEOTIDE SEQUENCE</scope>
    <source>
        <strain evidence="2">NBC_00008</strain>
    </source>
</reference>
<evidence type="ECO:0000313" key="2">
    <source>
        <dbReference type="EMBL" id="WTW70793.1"/>
    </source>
</evidence>
<dbReference type="Gene3D" id="2.170.140.10">
    <property type="entry name" value="Chitin binding domain"/>
    <property type="match status" value="1"/>
</dbReference>
<dbReference type="Pfam" id="PF01607">
    <property type="entry name" value="CBM_14"/>
    <property type="match status" value="1"/>
</dbReference>
<dbReference type="InterPro" id="IPR002557">
    <property type="entry name" value="Chitin-bd_dom"/>
</dbReference>
<evidence type="ECO:0000259" key="1">
    <source>
        <dbReference type="Pfam" id="PF01607"/>
    </source>
</evidence>
<dbReference type="SUPFAM" id="SSF57625">
    <property type="entry name" value="Invertebrate chitin-binding proteins"/>
    <property type="match status" value="1"/>
</dbReference>
<sequence>MIFPDAEDPAVFYICSNRIPHRFACPEHTLFVAAERVCDWEWKVKGEDL</sequence>
<accession>A0AAU2VWD5</accession>
<feature type="domain" description="Chitin-binding type-2" evidence="1">
    <location>
        <begin position="3"/>
        <end position="44"/>
    </location>
</feature>
<dbReference type="GO" id="GO:0008061">
    <property type="term" value="F:chitin binding"/>
    <property type="evidence" value="ECO:0007669"/>
    <property type="project" value="InterPro"/>
</dbReference>
<organism evidence="2">
    <name type="scientific">Streptomyces sp. NBC_00008</name>
    <dbReference type="NCBI Taxonomy" id="2903610"/>
    <lineage>
        <taxon>Bacteria</taxon>
        <taxon>Bacillati</taxon>
        <taxon>Actinomycetota</taxon>
        <taxon>Actinomycetes</taxon>
        <taxon>Kitasatosporales</taxon>
        <taxon>Streptomycetaceae</taxon>
        <taxon>Streptomyces</taxon>
    </lineage>
</organism>